<accession>A0A2A2IEU2</accession>
<organism evidence="2 3">
    <name type="scientific">Virgibacillus profundi</name>
    <dbReference type="NCBI Taxonomy" id="2024555"/>
    <lineage>
        <taxon>Bacteria</taxon>
        <taxon>Bacillati</taxon>
        <taxon>Bacillota</taxon>
        <taxon>Bacilli</taxon>
        <taxon>Bacillales</taxon>
        <taxon>Bacillaceae</taxon>
        <taxon>Virgibacillus</taxon>
    </lineage>
</organism>
<comment type="caution">
    <text evidence="2">The sequence shown here is derived from an EMBL/GenBank/DDBJ whole genome shotgun (WGS) entry which is preliminary data.</text>
</comment>
<gene>
    <name evidence="2" type="ORF">CIL05_09865</name>
</gene>
<dbReference type="RefSeq" id="WP_095655370.1">
    <property type="nucleotide sequence ID" value="NZ_NPOA01000006.1"/>
</dbReference>
<dbReference type="PANTHER" id="PTHR43792">
    <property type="entry name" value="GNAT FAMILY, PUTATIVE (AFU_ORTHOLOGUE AFUA_3G00765)-RELATED-RELATED"/>
    <property type="match status" value="1"/>
</dbReference>
<dbReference type="Pfam" id="PF13302">
    <property type="entry name" value="Acetyltransf_3"/>
    <property type="match status" value="1"/>
</dbReference>
<name>A0A2A2IEU2_9BACI</name>
<evidence type="ECO:0000313" key="2">
    <source>
        <dbReference type="EMBL" id="PAV29670.1"/>
    </source>
</evidence>
<protein>
    <recommendedName>
        <fullName evidence="1">N-acetyltransferase domain-containing protein</fullName>
    </recommendedName>
</protein>
<reference evidence="2 3" key="1">
    <citation type="submission" date="2017-08" db="EMBL/GenBank/DDBJ databases">
        <title>Virgibacillus indicus sp. nov. and Virgibacillus profoundi sp. nov, two moderately halophilic bacteria isolated from marine sediment by using the Microfluidic Streak Plate.</title>
        <authorList>
            <person name="Xu B."/>
            <person name="Hu B."/>
            <person name="Wang J."/>
            <person name="Zhu Y."/>
            <person name="Huang L."/>
            <person name="Du W."/>
            <person name="Huang Y."/>
        </authorList>
    </citation>
    <scope>NUCLEOTIDE SEQUENCE [LARGE SCALE GENOMIC DNA]</scope>
    <source>
        <strain evidence="2 3">IO3-P3-H5</strain>
    </source>
</reference>
<dbReference type="AlphaFoldDB" id="A0A2A2IEU2"/>
<dbReference type="CDD" id="cd04301">
    <property type="entry name" value="NAT_SF"/>
    <property type="match status" value="1"/>
</dbReference>
<dbReference type="EMBL" id="NPOA01000006">
    <property type="protein sequence ID" value="PAV29670.1"/>
    <property type="molecule type" value="Genomic_DNA"/>
</dbReference>
<proteinExistence type="predicted"/>
<dbReference type="InterPro" id="IPR018961">
    <property type="entry name" value="DnaJ_homolog_subfam-C_membr-28"/>
</dbReference>
<sequence length="301" mass="35207">MKKFPELETARLNLIKIDHQHVEPYFNIMHLDEVTAYYGMDSLKNKEEAVKIIDSFHTFFEEGRSIRWGIVWKDTEDFIGTIGLNQLNSRGRKAEIGFELHPSYWKKGITTEAIEAVLDYTFNELNLFRMGAVTFPANTASNNLLKKIGFIQEGKLRGCLYQNDQSHDALVYSLLKPEWKNKHEKEEFEIEERLQYTDHMSAIIKNAEKEGHFDNLPGKGKPLDLGRDYFNPPEKQLYKTLKDNHILPRWVELANEIDQLKEEVITLDGKEKRKKTKEVNKKIKEYNYACPPSLQKNKVVE</sequence>
<dbReference type="SUPFAM" id="SSF55729">
    <property type="entry name" value="Acyl-CoA N-acyltransferases (Nat)"/>
    <property type="match status" value="1"/>
</dbReference>
<dbReference type="Pfam" id="PF09350">
    <property type="entry name" value="DJC28_CD"/>
    <property type="match status" value="1"/>
</dbReference>
<dbReference type="GO" id="GO:0008999">
    <property type="term" value="F:protein-N-terminal-alanine acetyltransferase activity"/>
    <property type="evidence" value="ECO:0007669"/>
    <property type="project" value="TreeGrafter"/>
</dbReference>
<dbReference type="Proteomes" id="UP000218887">
    <property type="component" value="Unassembled WGS sequence"/>
</dbReference>
<dbReference type="InterPro" id="IPR051531">
    <property type="entry name" value="N-acetyltransferase"/>
</dbReference>
<dbReference type="PROSITE" id="PS51186">
    <property type="entry name" value="GNAT"/>
    <property type="match status" value="1"/>
</dbReference>
<dbReference type="InterPro" id="IPR000182">
    <property type="entry name" value="GNAT_dom"/>
</dbReference>
<dbReference type="OrthoDB" id="9811523at2"/>
<evidence type="ECO:0000313" key="3">
    <source>
        <dbReference type="Proteomes" id="UP000218887"/>
    </source>
</evidence>
<dbReference type="GO" id="GO:0005737">
    <property type="term" value="C:cytoplasm"/>
    <property type="evidence" value="ECO:0007669"/>
    <property type="project" value="TreeGrafter"/>
</dbReference>
<dbReference type="Gene3D" id="3.40.630.30">
    <property type="match status" value="1"/>
</dbReference>
<evidence type="ECO:0000259" key="1">
    <source>
        <dbReference type="PROSITE" id="PS51186"/>
    </source>
</evidence>
<feature type="domain" description="N-acetyltransferase" evidence="1">
    <location>
        <begin position="29"/>
        <end position="177"/>
    </location>
</feature>
<keyword evidence="3" id="KW-1185">Reference proteome</keyword>
<dbReference type="PANTHER" id="PTHR43792:SF9">
    <property type="entry name" value="RIBOSOMAL-PROTEIN-ALANINE ACETYLTRANSFERASE"/>
    <property type="match status" value="1"/>
</dbReference>
<dbReference type="InterPro" id="IPR016181">
    <property type="entry name" value="Acyl_CoA_acyltransferase"/>
</dbReference>